<proteinExistence type="predicted"/>
<feature type="transmembrane region" description="Helical" evidence="8">
    <location>
        <begin position="21"/>
        <end position="41"/>
    </location>
</feature>
<dbReference type="InterPro" id="IPR052192">
    <property type="entry name" value="Insect_Ionotropic_Sensory_Rcpt"/>
</dbReference>
<gene>
    <name evidence="9" type="ORF">D910_01747</name>
    <name evidence="11" type="ORF">D910_01748</name>
    <name evidence="10" type="ORF">D910_06905</name>
</gene>
<evidence type="ECO:0000256" key="3">
    <source>
        <dbReference type="ARBA" id="ARBA00022692"/>
    </source>
</evidence>
<dbReference type="GO" id="GO:0005886">
    <property type="term" value="C:plasma membrane"/>
    <property type="evidence" value="ECO:0007669"/>
    <property type="project" value="UniProtKB-SubCell"/>
</dbReference>
<evidence type="ECO:0000313" key="11">
    <source>
        <dbReference type="EMBL" id="ERL96291.1"/>
    </source>
</evidence>
<dbReference type="PANTHER" id="PTHR42643">
    <property type="entry name" value="IONOTROPIC RECEPTOR 20A-RELATED"/>
    <property type="match status" value="1"/>
</dbReference>
<evidence type="ECO:0000313" key="12">
    <source>
        <dbReference type="Proteomes" id="UP000030742"/>
    </source>
</evidence>
<dbReference type="PANTHER" id="PTHR42643:SF33">
    <property type="entry name" value="GLUTAMATE RECEPTOR 2-LIKE PROTEIN"/>
    <property type="match status" value="1"/>
</dbReference>
<evidence type="ECO:0000256" key="4">
    <source>
        <dbReference type="ARBA" id="ARBA00022989"/>
    </source>
</evidence>
<evidence type="ECO:0000256" key="2">
    <source>
        <dbReference type="ARBA" id="ARBA00022475"/>
    </source>
</evidence>
<evidence type="ECO:0000256" key="8">
    <source>
        <dbReference type="SAM" id="Phobius"/>
    </source>
</evidence>
<dbReference type="EMBL" id="KB632172">
    <property type="protein sequence ID" value="ERL89540.1"/>
    <property type="molecule type" value="Genomic_DNA"/>
</dbReference>
<protein>
    <recommendedName>
        <fullName evidence="13">Ionotropic glutamate receptor C-terminal domain-containing protein</fullName>
    </recommendedName>
</protein>
<reference evidence="10 12" key="1">
    <citation type="journal article" date="2013" name="Genome Biol.">
        <title>Draft genome of the mountain pine beetle, Dendroctonus ponderosae Hopkins, a major forest pest.</title>
        <authorList>
            <person name="Keeling C.I."/>
            <person name="Yuen M.M."/>
            <person name="Liao N.Y."/>
            <person name="Docking T.R."/>
            <person name="Chan S.K."/>
            <person name="Taylor G.A."/>
            <person name="Palmquist D.L."/>
            <person name="Jackman S.D."/>
            <person name="Nguyen A."/>
            <person name="Li M."/>
            <person name="Henderson H."/>
            <person name="Janes J.K."/>
            <person name="Zhao Y."/>
            <person name="Pandoh P."/>
            <person name="Moore R."/>
            <person name="Sperling F.A."/>
            <person name="Huber D.P."/>
            <person name="Birol I."/>
            <person name="Jones S.J."/>
            <person name="Bohlmann J."/>
        </authorList>
    </citation>
    <scope>NUCLEOTIDE SEQUENCE</scope>
</reference>
<evidence type="ECO:0000256" key="5">
    <source>
        <dbReference type="ARBA" id="ARBA00023136"/>
    </source>
</evidence>
<keyword evidence="7" id="KW-0325">Glycoprotein</keyword>
<dbReference type="Gene3D" id="3.40.190.10">
    <property type="entry name" value="Periplasmic binding protein-like II"/>
    <property type="match status" value="2"/>
</dbReference>
<dbReference type="OrthoDB" id="8186464at2759"/>
<evidence type="ECO:0000313" key="9">
    <source>
        <dbReference type="EMBL" id="ERL84328.1"/>
    </source>
</evidence>
<keyword evidence="4 8" id="KW-1133">Transmembrane helix</keyword>
<dbReference type="AlphaFoldDB" id="U4UI30"/>
<dbReference type="EMBL" id="KB631510">
    <property type="protein sequence ID" value="ERL84328.1"/>
    <property type="molecule type" value="Genomic_DNA"/>
</dbReference>
<keyword evidence="3 8" id="KW-0812">Transmembrane</keyword>
<evidence type="ECO:0000256" key="6">
    <source>
        <dbReference type="ARBA" id="ARBA00023170"/>
    </source>
</evidence>
<comment type="subcellular location">
    <subcellularLocation>
        <location evidence="1">Cell membrane</location>
        <topology evidence="1">Multi-pass membrane protein</topology>
    </subcellularLocation>
</comment>
<organism evidence="10 12">
    <name type="scientific">Dendroctonus ponderosae</name>
    <name type="common">Mountain pine beetle</name>
    <dbReference type="NCBI Taxonomy" id="77166"/>
    <lineage>
        <taxon>Eukaryota</taxon>
        <taxon>Metazoa</taxon>
        <taxon>Ecdysozoa</taxon>
        <taxon>Arthropoda</taxon>
        <taxon>Hexapoda</taxon>
        <taxon>Insecta</taxon>
        <taxon>Pterygota</taxon>
        <taxon>Neoptera</taxon>
        <taxon>Endopterygota</taxon>
        <taxon>Coleoptera</taxon>
        <taxon>Polyphaga</taxon>
        <taxon>Cucujiformia</taxon>
        <taxon>Curculionidae</taxon>
        <taxon>Scolytinae</taxon>
        <taxon>Dendroctonus</taxon>
    </lineage>
</organism>
<name>U4UI30_DENPD</name>
<dbReference type="SUPFAM" id="SSF53850">
    <property type="entry name" value="Periplasmic binding protein-like II"/>
    <property type="match status" value="1"/>
</dbReference>
<evidence type="ECO:0000256" key="7">
    <source>
        <dbReference type="ARBA" id="ARBA00023180"/>
    </source>
</evidence>
<feature type="transmembrane region" description="Helical" evidence="8">
    <location>
        <begin position="209"/>
        <end position="233"/>
    </location>
</feature>
<sequence>MALYPVHILAISSTQIQAKSAAGNMIIVISLVFALVIYNAYSAFITSKLSVKLTEIRTIADLLASDYDIGYATNSPDEVFLRSMNETQLNQIYLRGYLRKNINNITEGLLKATQGNYGFFASRRVARKAFLKISGYKCKFEIMEIQTPKTKNYVAFPMSPTSPYRKAIDRCLIKMRESGVHDYMKSSIEPQLPKCDQQSSFQSARLNDIVTAIALFYVGIGAGLLILMGECVCKKRREIWRRLGRGLQACHQNIEFAH</sequence>
<dbReference type="EMBL" id="KI210514">
    <property type="protein sequence ID" value="ERL96291.1"/>
    <property type="molecule type" value="Genomic_DNA"/>
</dbReference>
<evidence type="ECO:0000313" key="10">
    <source>
        <dbReference type="EMBL" id="ERL89540.1"/>
    </source>
</evidence>
<keyword evidence="2" id="KW-1003">Cell membrane</keyword>
<evidence type="ECO:0000256" key="1">
    <source>
        <dbReference type="ARBA" id="ARBA00004651"/>
    </source>
</evidence>
<evidence type="ECO:0008006" key="13">
    <source>
        <dbReference type="Google" id="ProtNLM"/>
    </source>
</evidence>
<accession>U4UI30</accession>
<dbReference type="Proteomes" id="UP000030742">
    <property type="component" value="Unassembled WGS sequence"/>
</dbReference>
<keyword evidence="6" id="KW-0675">Receptor</keyword>
<keyword evidence="5 8" id="KW-0472">Membrane</keyword>